<keyword evidence="2" id="KW-0946">Virion</keyword>
<keyword evidence="8" id="KW-1185">Reference proteome</keyword>
<evidence type="ECO:0000313" key="7">
    <source>
        <dbReference type="EMBL" id="AEK98454.1"/>
    </source>
</evidence>
<evidence type="ECO:0000256" key="1">
    <source>
        <dbReference type="ARBA" id="ARBA00004328"/>
    </source>
</evidence>
<dbReference type="RefSeq" id="YP_007518320.1">
    <property type="nucleotide sequence ID" value="NC_020487.1"/>
</dbReference>
<dbReference type="Proteomes" id="UP000121920">
    <property type="component" value="Segment"/>
</dbReference>
<dbReference type="GeneID" id="15486125"/>
<evidence type="ECO:0000256" key="6">
    <source>
        <dbReference type="SAM" id="Phobius"/>
    </source>
</evidence>
<protein>
    <submittedName>
        <fullName evidence="7">PX</fullName>
    </submittedName>
</protein>
<dbReference type="KEGG" id="vg:15486125"/>
<name>G0ZAI3_9ADEN</name>
<evidence type="ECO:0000313" key="8">
    <source>
        <dbReference type="Proteomes" id="UP000121920"/>
    </source>
</evidence>
<reference evidence="7 8" key="1">
    <citation type="journal article" date="2011" name="PLoS Pathog.">
        <title>Cross-species transmission of a novel adenovirus associated with a fulminant pneumonia outbreak in a new world monkey colony.</title>
        <authorList>
            <person name="Chen E.C."/>
            <person name="Yagi S."/>
            <person name="Kelly K.R."/>
            <person name="Mendoza S.P."/>
            <person name="Maninger N."/>
            <person name="Rosenthal A."/>
            <person name="Spinner A."/>
            <person name="Bales K.L."/>
            <person name="Schnurr D.P."/>
            <person name="Lerche N.W."/>
            <person name="Chiu C.Y."/>
        </authorList>
    </citation>
    <scope>NUCLEOTIDE SEQUENCE [LARGE SCALE GENOMIC DNA]</scope>
</reference>
<evidence type="ECO:0000256" key="2">
    <source>
        <dbReference type="ARBA" id="ARBA00022844"/>
    </source>
</evidence>
<keyword evidence="4" id="KW-0238">DNA-binding</keyword>
<feature type="transmembrane region" description="Helical" evidence="6">
    <location>
        <begin position="51"/>
        <end position="75"/>
    </location>
</feature>
<keyword evidence="6" id="KW-0812">Transmembrane</keyword>
<dbReference type="EMBL" id="HQ913600">
    <property type="protein sequence ID" value="AEK98454.1"/>
    <property type="molecule type" value="Genomic_DNA"/>
</dbReference>
<accession>G0ZAI3</accession>
<proteinExistence type="predicted"/>
<keyword evidence="6" id="KW-0472">Membrane</keyword>
<dbReference type="InterPro" id="IPR008393">
    <property type="entry name" value="Adenovirus_late_L2_mu_core"/>
</dbReference>
<sequence length="81" mass="8726">MASKMTCRIRIPVPYHPSRRRRRGGLSGSGLGGGARRLRRRRAVRGHMRGGFLQALIPIIAAAVGTIPGIASVALQASRRN</sequence>
<dbReference type="GO" id="GO:0003677">
    <property type="term" value="F:DNA binding"/>
    <property type="evidence" value="ECO:0007669"/>
    <property type="project" value="UniProtKB-KW"/>
</dbReference>
<keyword evidence="6" id="KW-1133">Transmembrane helix</keyword>
<dbReference type="GO" id="GO:0019013">
    <property type="term" value="C:viral nucleocapsid"/>
    <property type="evidence" value="ECO:0007669"/>
    <property type="project" value="InterPro"/>
</dbReference>
<evidence type="ECO:0000256" key="5">
    <source>
        <dbReference type="SAM" id="MobiDB-lite"/>
    </source>
</evidence>
<feature type="region of interest" description="Disordered" evidence="5">
    <location>
        <begin position="1"/>
        <end position="38"/>
    </location>
</feature>
<evidence type="ECO:0000256" key="3">
    <source>
        <dbReference type="ARBA" id="ARBA00022921"/>
    </source>
</evidence>
<evidence type="ECO:0000256" key="4">
    <source>
        <dbReference type="ARBA" id="ARBA00023125"/>
    </source>
</evidence>
<keyword evidence="3" id="KW-0426">Late protein</keyword>
<comment type="subcellular location">
    <subcellularLocation>
        <location evidence="1">Virion</location>
    </subcellularLocation>
</comment>
<feature type="compositionally biased region" description="Gly residues" evidence="5">
    <location>
        <begin position="25"/>
        <end position="35"/>
    </location>
</feature>
<organism evidence="7 8">
    <name type="scientific">titi monkey adenovirus 1</name>
    <dbReference type="NCBI Taxonomy" id="3123084"/>
    <lineage>
        <taxon>Viruses</taxon>
        <taxon>Varidnaviria</taxon>
        <taxon>Bamfordvirae</taxon>
        <taxon>Preplasmiviricota</taxon>
        <taxon>Polisuviricotina</taxon>
        <taxon>Pharingeaviricetes</taxon>
        <taxon>Rowavirales</taxon>
        <taxon>Adenoviridae</taxon>
        <taxon>Mastadenovirus</taxon>
        <taxon>Mastadenovirus simuli</taxon>
        <taxon>Platyrrhini mastadenovirus A</taxon>
    </lineage>
</organism>
<dbReference type="Pfam" id="PF05829">
    <property type="entry name" value="Adeno_PX"/>
    <property type="match status" value="1"/>
</dbReference>